<evidence type="ECO:0000313" key="4">
    <source>
        <dbReference type="RefSeq" id="XP_025417877.1"/>
    </source>
</evidence>
<dbReference type="Pfam" id="PF00059">
    <property type="entry name" value="Lectin_C"/>
    <property type="match status" value="1"/>
</dbReference>
<dbReference type="Proteomes" id="UP000694846">
    <property type="component" value="Unplaced"/>
</dbReference>
<protein>
    <submittedName>
        <fullName evidence="4">Uncharacterized protein LOC112688741</fullName>
    </submittedName>
</protein>
<dbReference type="PANTHER" id="PTHR22801:SF63">
    <property type="entry name" value="C-TYPE LECTIN DOMAIN-CONTAINING PROTEIN"/>
    <property type="match status" value="1"/>
</dbReference>
<dbReference type="InterPro" id="IPR001304">
    <property type="entry name" value="C-type_lectin-like"/>
</dbReference>
<proteinExistence type="predicted"/>
<dbReference type="PROSITE" id="PS50041">
    <property type="entry name" value="C_TYPE_LECTIN_2"/>
    <property type="match status" value="1"/>
</dbReference>
<feature type="chain" id="PRO_5034280410" evidence="1">
    <location>
        <begin position="21"/>
        <end position="306"/>
    </location>
</feature>
<dbReference type="SMART" id="SM00034">
    <property type="entry name" value="CLECT"/>
    <property type="match status" value="1"/>
</dbReference>
<dbReference type="AlphaFoldDB" id="A0A8B8G4K4"/>
<sequence>MHLLFLVLSLIVFVNKQIHGLSTCAQYLRKPEIGYHLTKECAISKMRTVASSNTTELISCIQLAKTKNAFAFAYANQTEDAEISLSSICNVFECPEFHSFLLTSSISAYDYYSMFSKPMPTENYTCAPGIGMFEMIIDRLNYSNAMVACEDAGGHLANVVSDPRTSFLASLVSSALANQTASARRAFVGLFFENEFVTITGEPLTCLPYRAWAPGHPKAESLKKDCVVITSDRYWETEDCSKKLPYICELIPDGPLTNVERYCAPISNTKRRKNCILRNQKEFEKTVQTKQECINSINTNKTEVNN</sequence>
<gene>
    <name evidence="4" type="primary">LOC112688741</name>
</gene>
<evidence type="ECO:0000256" key="1">
    <source>
        <dbReference type="SAM" id="SignalP"/>
    </source>
</evidence>
<feature type="domain" description="C-type lectin" evidence="2">
    <location>
        <begin position="138"/>
        <end position="249"/>
    </location>
</feature>
<dbReference type="GeneID" id="112688741"/>
<dbReference type="PANTHER" id="PTHR22801">
    <property type="entry name" value="LITHOSTATHINE"/>
    <property type="match status" value="1"/>
</dbReference>
<dbReference type="OrthoDB" id="8066719at2759"/>
<reference evidence="4" key="1">
    <citation type="submission" date="2025-08" db="UniProtKB">
        <authorList>
            <consortium name="RefSeq"/>
        </authorList>
    </citation>
    <scope>IDENTIFICATION</scope>
    <source>
        <tissue evidence="4">Whole body</tissue>
    </source>
</reference>
<dbReference type="InterPro" id="IPR050801">
    <property type="entry name" value="Ca-Dep_Lectins_ImmuneDev"/>
</dbReference>
<dbReference type="SUPFAM" id="SSF56436">
    <property type="entry name" value="C-type lectin-like"/>
    <property type="match status" value="1"/>
</dbReference>
<keyword evidence="3" id="KW-1185">Reference proteome</keyword>
<dbReference type="Gene3D" id="3.10.100.10">
    <property type="entry name" value="Mannose-Binding Protein A, subunit A"/>
    <property type="match status" value="1"/>
</dbReference>
<evidence type="ECO:0000259" key="2">
    <source>
        <dbReference type="PROSITE" id="PS50041"/>
    </source>
</evidence>
<keyword evidence="1" id="KW-0732">Signal</keyword>
<dbReference type="InterPro" id="IPR016186">
    <property type="entry name" value="C-type_lectin-like/link_sf"/>
</dbReference>
<dbReference type="InterPro" id="IPR016187">
    <property type="entry name" value="CTDL_fold"/>
</dbReference>
<organism evidence="3 4">
    <name type="scientific">Sipha flava</name>
    <name type="common">yellow sugarcane aphid</name>
    <dbReference type="NCBI Taxonomy" id="143950"/>
    <lineage>
        <taxon>Eukaryota</taxon>
        <taxon>Metazoa</taxon>
        <taxon>Ecdysozoa</taxon>
        <taxon>Arthropoda</taxon>
        <taxon>Hexapoda</taxon>
        <taxon>Insecta</taxon>
        <taxon>Pterygota</taxon>
        <taxon>Neoptera</taxon>
        <taxon>Paraneoptera</taxon>
        <taxon>Hemiptera</taxon>
        <taxon>Sternorrhyncha</taxon>
        <taxon>Aphidomorpha</taxon>
        <taxon>Aphidoidea</taxon>
        <taxon>Aphididae</taxon>
        <taxon>Sipha</taxon>
    </lineage>
</organism>
<dbReference type="RefSeq" id="XP_025417877.1">
    <property type="nucleotide sequence ID" value="XM_025562092.1"/>
</dbReference>
<evidence type="ECO:0000313" key="3">
    <source>
        <dbReference type="Proteomes" id="UP000694846"/>
    </source>
</evidence>
<feature type="signal peptide" evidence="1">
    <location>
        <begin position="1"/>
        <end position="20"/>
    </location>
</feature>
<accession>A0A8B8G4K4</accession>
<name>A0A8B8G4K4_9HEMI</name>